<sequence>MLTALGKCWNENAMDISKSVGEASLDVELAHCAAPEVTDTHSRSGSIHWRHLIATFFILLLFSWLGIVLSRQSDGVATIWFTNGLLFALVVTRPKKTWIPYFIAGFLADTLADVIYGDPLRLAIGVSVANSVEVITSSVLLTRWFGNPLQLTKRLPLLGFLGVAVVAATALTSALGASWTLLFVKAGPWWMLFRTWYLGDVLGMAIIAPLVFILQRPGFFTMLRSQELPRTLLLLMVPAAATALVFSHSKDPLIFFIFPALLLVVFRLGFPGTVLAVFVIALISIWFTVTGHGPLMLITGTNLLHKIVIEQIFLAVALFTFFPVAALLEERKALEISLQKSELRYRELANADSLTGLANRRAFDERLEEAWHRAMRDQQPLSLLLIDVDLFKAYNDLYGHVGGDECLRCIAKVIASALQGKAEIAARFGGEEFAVILPNTTIEVAVRVAENVREAVASLKVPHSGNQLGIQTISVGVAAEVPNRNTAVISLLTASDHALYRAKYLGRNRVESTTAVKSRTEMSTADSTA</sequence>
<reference evidence="1" key="1">
    <citation type="submission" date="2020-08" db="EMBL/GenBank/DDBJ databases">
        <title>Genomic Encyclopedia of Type Strains, Phase IV (KMG-V): Genome sequencing to study the core and pangenomes of soil and plant-associated prokaryotes.</title>
        <authorList>
            <person name="Whitman W."/>
        </authorList>
    </citation>
    <scope>NUCLEOTIDE SEQUENCE</scope>
    <source>
        <strain evidence="1">M8UP15</strain>
    </source>
</reference>
<dbReference type="EMBL" id="JACHEA010000001">
    <property type="protein sequence ID" value="MBB5337701.1"/>
    <property type="molecule type" value="Genomic_DNA"/>
</dbReference>
<keyword evidence="2" id="KW-1185">Reference proteome</keyword>
<evidence type="ECO:0000313" key="2">
    <source>
        <dbReference type="Proteomes" id="UP000569005"/>
    </source>
</evidence>
<evidence type="ECO:0000313" key="1">
    <source>
        <dbReference type="EMBL" id="MBB5337701.1"/>
    </source>
</evidence>
<comment type="caution">
    <text evidence="1">The sequence shown here is derived from an EMBL/GenBank/DDBJ whole genome shotgun (WGS) entry which is preliminary data.</text>
</comment>
<accession>A0ACC5NTB4</accession>
<proteinExistence type="predicted"/>
<gene>
    <name evidence="1" type="ORF">HDF13_000034</name>
</gene>
<protein>
    <submittedName>
        <fullName evidence="1">Diguanylate cyclase (GGDEF)-like protein</fullName>
    </submittedName>
</protein>
<organism evidence="1 2">
    <name type="scientific">Tunturiibacter gelidiferens</name>
    <dbReference type="NCBI Taxonomy" id="3069689"/>
    <lineage>
        <taxon>Bacteria</taxon>
        <taxon>Pseudomonadati</taxon>
        <taxon>Acidobacteriota</taxon>
        <taxon>Terriglobia</taxon>
        <taxon>Terriglobales</taxon>
        <taxon>Acidobacteriaceae</taxon>
        <taxon>Tunturiibacter</taxon>
    </lineage>
</organism>
<name>A0ACC5NTB4_9BACT</name>
<dbReference type="Proteomes" id="UP000569005">
    <property type="component" value="Unassembled WGS sequence"/>
</dbReference>